<keyword evidence="1" id="KW-0812">Transmembrane</keyword>
<evidence type="ECO:0000313" key="4">
    <source>
        <dbReference type="Proteomes" id="UP001334084"/>
    </source>
</evidence>
<feature type="signal peptide" evidence="2">
    <location>
        <begin position="1"/>
        <end position="23"/>
    </location>
</feature>
<evidence type="ECO:0000256" key="2">
    <source>
        <dbReference type="SAM" id="SignalP"/>
    </source>
</evidence>
<dbReference type="AlphaFoldDB" id="A0AAX4JCC3"/>
<keyword evidence="1" id="KW-1133">Transmembrane helix</keyword>
<feature type="transmembrane region" description="Helical" evidence="1">
    <location>
        <begin position="285"/>
        <end position="308"/>
    </location>
</feature>
<protein>
    <submittedName>
        <fullName evidence="3">SP-containing membrane protein</fullName>
    </submittedName>
</protein>
<name>A0AAX4JCC3_9MICR</name>
<dbReference type="RefSeq" id="XP_065329766.1">
    <property type="nucleotide sequence ID" value="XM_065473694.1"/>
</dbReference>
<proteinExistence type="predicted"/>
<dbReference type="KEGG" id="vnx:VNE69_05210"/>
<keyword evidence="1" id="KW-0472">Membrane</keyword>
<gene>
    <name evidence="3" type="ORF">VNE69_05210</name>
</gene>
<reference evidence="3" key="1">
    <citation type="journal article" date="2024" name="BMC Genomics">
        <title>Functional annotation of a divergent genome using sequence and structure-based similarity.</title>
        <authorList>
            <person name="Svedberg D."/>
            <person name="Winiger R.R."/>
            <person name="Berg A."/>
            <person name="Sharma H."/>
            <person name="Tellgren-Roth C."/>
            <person name="Debrunner-Vossbrinck B.A."/>
            <person name="Vossbrinck C.R."/>
            <person name="Barandun J."/>
        </authorList>
    </citation>
    <scope>NUCLEOTIDE SEQUENCE</scope>
    <source>
        <strain evidence="3">Illinois isolate</strain>
    </source>
</reference>
<evidence type="ECO:0000313" key="3">
    <source>
        <dbReference type="EMBL" id="WUR03621.1"/>
    </source>
</evidence>
<organism evidence="3 4">
    <name type="scientific">Vairimorpha necatrix</name>
    <dbReference type="NCBI Taxonomy" id="6039"/>
    <lineage>
        <taxon>Eukaryota</taxon>
        <taxon>Fungi</taxon>
        <taxon>Fungi incertae sedis</taxon>
        <taxon>Microsporidia</taxon>
        <taxon>Nosematidae</taxon>
        <taxon>Vairimorpha</taxon>
    </lineage>
</organism>
<evidence type="ECO:0000256" key="1">
    <source>
        <dbReference type="SAM" id="Phobius"/>
    </source>
</evidence>
<keyword evidence="2" id="KW-0732">Signal</keyword>
<dbReference type="EMBL" id="CP142730">
    <property type="protein sequence ID" value="WUR03621.1"/>
    <property type="molecule type" value="Genomic_DNA"/>
</dbReference>
<sequence length="350" mass="40784">MKHDMGIFNFLAQLIFFLKTCLCTSNGIDYNSNRIKICQTLGGVAEVTGYPSIISEKYVEMVWEIVTKHDVFINFLAKNKLKIYWAERIVFLKEAFTEIVKPKFGLKLPNPFSLENYSISEQCFINDLINVTTGLYKQFGLCYNNALDNSTHARKWTRIVYENTCYKPNGKGNLPSVIYRKCDELKNYFENCFGLEGKDNITKILKKNEHDLKNSICHDSTPFKLALQNDIFKSKYFKNNINSDALVSDTVIKTNDNLESDNDYEVENASFLKKNQIDLFFSENYRFITTMCIIISIAAFMLLMYHFLFKKLFSSKVHPYKKAVIVKTRINNGNHLKNNFYDNPTIYLYQ</sequence>
<feature type="chain" id="PRO_5043948976" evidence="2">
    <location>
        <begin position="24"/>
        <end position="350"/>
    </location>
</feature>
<dbReference type="GeneID" id="90541434"/>
<dbReference type="Proteomes" id="UP001334084">
    <property type="component" value="Chromosome 5"/>
</dbReference>
<accession>A0AAX4JCC3</accession>
<keyword evidence="4" id="KW-1185">Reference proteome</keyword>